<evidence type="ECO:0000256" key="5">
    <source>
        <dbReference type="PIRSR" id="PIRSR605493-1"/>
    </source>
</evidence>
<accession>A0A419N2G3</accession>
<dbReference type="Gene3D" id="3.50.30.40">
    <property type="entry name" value="Ribonuclease E inhibitor RraA/RraA-like"/>
    <property type="match status" value="1"/>
</dbReference>
<name>A0A419N2G3_9GAMM</name>
<keyword evidence="5" id="KW-0460">Magnesium</keyword>
<evidence type="ECO:0000256" key="4">
    <source>
        <dbReference type="ARBA" id="ARBA00030169"/>
    </source>
</evidence>
<evidence type="ECO:0000313" key="6">
    <source>
        <dbReference type="EMBL" id="RJT33311.1"/>
    </source>
</evidence>
<comment type="cofactor">
    <cofactor evidence="1">
        <name>a divalent metal cation</name>
        <dbReference type="ChEBI" id="CHEBI:60240"/>
    </cofactor>
</comment>
<evidence type="ECO:0000313" key="7">
    <source>
        <dbReference type="Proteomes" id="UP000284908"/>
    </source>
</evidence>
<comment type="cofactor">
    <cofactor evidence="5">
        <name>Mg(2+)</name>
        <dbReference type="ChEBI" id="CHEBI:18420"/>
    </cofactor>
</comment>
<keyword evidence="7" id="KW-1185">Reference proteome</keyword>
<dbReference type="GO" id="GO:0046872">
    <property type="term" value="F:metal ion binding"/>
    <property type="evidence" value="ECO:0007669"/>
    <property type="project" value="UniProtKB-KW"/>
</dbReference>
<evidence type="ECO:0000256" key="1">
    <source>
        <dbReference type="ARBA" id="ARBA00001968"/>
    </source>
</evidence>
<keyword evidence="5" id="KW-0479">Metal-binding</keyword>
<proteinExistence type="predicted"/>
<feature type="binding site" evidence="5">
    <location>
        <position position="123"/>
    </location>
    <ligand>
        <name>substrate</name>
    </ligand>
</feature>
<dbReference type="Pfam" id="PF03737">
    <property type="entry name" value="RraA-like"/>
    <property type="match status" value="1"/>
</dbReference>
<dbReference type="InterPro" id="IPR005493">
    <property type="entry name" value="RraA/RraA-like"/>
</dbReference>
<feature type="binding site" evidence="5">
    <location>
        <begin position="101"/>
        <end position="104"/>
    </location>
    <ligand>
        <name>substrate</name>
    </ligand>
</feature>
<dbReference type="CDD" id="cd16841">
    <property type="entry name" value="RraA_family"/>
    <property type="match status" value="1"/>
</dbReference>
<comment type="caution">
    <text evidence="6">The sequence shown here is derived from an EMBL/GenBank/DDBJ whole genome shotgun (WGS) entry which is preliminary data.</text>
</comment>
<dbReference type="AlphaFoldDB" id="A0A419N2G3"/>
<reference evidence="6 7" key="1">
    <citation type="submission" date="2018-09" db="EMBL/GenBank/DDBJ databases">
        <authorList>
            <person name="Le Fleche-Mateos A."/>
        </authorList>
    </citation>
    <scope>NUCLEOTIDE SEQUENCE [LARGE SCALE GENOMIC DNA]</scope>
    <source>
        <strain evidence="6 7">DSM 27399</strain>
    </source>
</reference>
<dbReference type="PANTHER" id="PTHR33254:SF4">
    <property type="entry name" value="4-HYDROXY-4-METHYL-2-OXOGLUTARATE ALDOLASE 3-RELATED"/>
    <property type="match status" value="1"/>
</dbReference>
<dbReference type="Proteomes" id="UP000284908">
    <property type="component" value="Unassembled WGS sequence"/>
</dbReference>
<dbReference type="EMBL" id="RAHH01000047">
    <property type="protein sequence ID" value="RJT33311.1"/>
    <property type="molecule type" value="Genomic_DNA"/>
</dbReference>
<organism evidence="6 7">
    <name type="scientific">Rahnella woolbedingensis</name>
    <dbReference type="NCBI Taxonomy" id="1510574"/>
    <lineage>
        <taxon>Bacteria</taxon>
        <taxon>Pseudomonadati</taxon>
        <taxon>Pseudomonadota</taxon>
        <taxon>Gammaproteobacteria</taxon>
        <taxon>Enterobacterales</taxon>
        <taxon>Yersiniaceae</taxon>
        <taxon>Rahnella</taxon>
    </lineage>
</organism>
<evidence type="ECO:0000256" key="3">
    <source>
        <dbReference type="ARBA" id="ARBA00029596"/>
    </source>
</evidence>
<sequence>MMNNSYHALPPLIPEHLIERLSVLSPALLCDGMQKLGIPRNGCMDANLVPVDEHKTMIGTACTVDTQDGDNLPIHVAIYQGAPGYVLVIAGKAEKERAYLGDLLAGAAQATGLRGIIVDGYVRDKEALAALDIPVYARGFMPRGPIKEKEGKINTPVFCAGVNISPGDLIFGDADGVVVVPVNHLEEVLVNAETKLVYEQQRRATIEAYKYARENNQPLPSLTPAWVTELLSAK</sequence>
<dbReference type="SUPFAM" id="SSF89562">
    <property type="entry name" value="RraA-like"/>
    <property type="match status" value="1"/>
</dbReference>
<evidence type="ECO:0000256" key="2">
    <source>
        <dbReference type="ARBA" id="ARBA00016549"/>
    </source>
</evidence>
<feature type="binding site" evidence="5">
    <location>
        <position position="124"/>
    </location>
    <ligand>
        <name>Mg(2+)</name>
        <dbReference type="ChEBI" id="CHEBI:18420"/>
    </ligand>
</feature>
<dbReference type="OrthoDB" id="8717144at2"/>
<dbReference type="InterPro" id="IPR036704">
    <property type="entry name" value="RraA/RraA-like_sf"/>
</dbReference>
<gene>
    <name evidence="6" type="ORF">D6C13_24185</name>
</gene>
<protein>
    <recommendedName>
        <fullName evidence="2">Putative 4-hydroxy-4-methyl-2-oxoglutarate aldolase</fullName>
    </recommendedName>
    <alternativeName>
        <fullName evidence="3">Regulator of ribonuclease activity homolog</fullName>
    </alternativeName>
    <alternativeName>
        <fullName evidence="4">RraA-like protein</fullName>
    </alternativeName>
</protein>
<dbReference type="PANTHER" id="PTHR33254">
    <property type="entry name" value="4-HYDROXY-4-METHYL-2-OXOGLUTARATE ALDOLASE 3-RELATED"/>
    <property type="match status" value="1"/>
</dbReference>